<evidence type="ECO:0000313" key="11">
    <source>
        <dbReference type="Proteomes" id="UP000011087"/>
    </source>
</evidence>
<dbReference type="HOGENOM" id="CLU_2532261_0_0_1"/>
<organism evidence="9">
    <name type="scientific">Guillardia theta (strain CCMP2712)</name>
    <name type="common">Cryptophyte</name>
    <dbReference type="NCBI Taxonomy" id="905079"/>
    <lineage>
        <taxon>Eukaryota</taxon>
        <taxon>Cryptophyceae</taxon>
        <taxon>Pyrenomonadales</taxon>
        <taxon>Geminigeraceae</taxon>
        <taxon>Guillardia</taxon>
    </lineage>
</organism>
<dbReference type="GO" id="GO:0005737">
    <property type="term" value="C:cytoplasm"/>
    <property type="evidence" value="ECO:0007669"/>
    <property type="project" value="UniProtKB-SubCell"/>
</dbReference>
<evidence type="ECO:0000259" key="8">
    <source>
        <dbReference type="Pfam" id="PF00578"/>
    </source>
</evidence>
<reference evidence="9 11" key="1">
    <citation type="journal article" date="2012" name="Nature">
        <title>Algal genomes reveal evolutionary mosaicism and the fate of nucleomorphs.</title>
        <authorList>
            <consortium name="DOE Joint Genome Institute"/>
            <person name="Curtis B.A."/>
            <person name="Tanifuji G."/>
            <person name="Burki F."/>
            <person name="Gruber A."/>
            <person name="Irimia M."/>
            <person name="Maruyama S."/>
            <person name="Arias M.C."/>
            <person name="Ball S.G."/>
            <person name="Gile G.H."/>
            <person name="Hirakawa Y."/>
            <person name="Hopkins J.F."/>
            <person name="Kuo A."/>
            <person name="Rensing S.A."/>
            <person name="Schmutz J."/>
            <person name="Symeonidi A."/>
            <person name="Elias M."/>
            <person name="Eveleigh R.J."/>
            <person name="Herman E.K."/>
            <person name="Klute M.J."/>
            <person name="Nakayama T."/>
            <person name="Obornik M."/>
            <person name="Reyes-Prieto A."/>
            <person name="Armbrust E.V."/>
            <person name="Aves S.J."/>
            <person name="Beiko R.G."/>
            <person name="Coutinho P."/>
            <person name="Dacks J.B."/>
            <person name="Durnford D.G."/>
            <person name="Fast N.M."/>
            <person name="Green B.R."/>
            <person name="Grisdale C.J."/>
            <person name="Hempel F."/>
            <person name="Henrissat B."/>
            <person name="Hoppner M.P."/>
            <person name="Ishida K."/>
            <person name="Kim E."/>
            <person name="Koreny L."/>
            <person name="Kroth P.G."/>
            <person name="Liu Y."/>
            <person name="Malik S.B."/>
            <person name="Maier U.G."/>
            <person name="McRose D."/>
            <person name="Mock T."/>
            <person name="Neilson J.A."/>
            <person name="Onodera N.T."/>
            <person name="Poole A.M."/>
            <person name="Pritham E.J."/>
            <person name="Richards T.A."/>
            <person name="Rocap G."/>
            <person name="Roy S.W."/>
            <person name="Sarai C."/>
            <person name="Schaack S."/>
            <person name="Shirato S."/>
            <person name="Slamovits C.H."/>
            <person name="Spencer D.F."/>
            <person name="Suzuki S."/>
            <person name="Worden A.Z."/>
            <person name="Zauner S."/>
            <person name="Barry K."/>
            <person name="Bell C."/>
            <person name="Bharti A.K."/>
            <person name="Crow J.A."/>
            <person name="Grimwood J."/>
            <person name="Kramer R."/>
            <person name="Lindquist E."/>
            <person name="Lucas S."/>
            <person name="Salamov A."/>
            <person name="McFadden G.I."/>
            <person name="Lane C.E."/>
            <person name="Keeling P.J."/>
            <person name="Gray M.W."/>
            <person name="Grigoriev I.V."/>
            <person name="Archibald J.M."/>
        </authorList>
    </citation>
    <scope>NUCLEOTIDE SEQUENCE</scope>
    <source>
        <strain evidence="9 11">CCMP2712</strain>
    </source>
</reference>
<keyword evidence="2" id="KW-0963">Cytoplasm</keyword>
<dbReference type="GeneID" id="17311792"/>
<protein>
    <recommendedName>
        <fullName evidence="5">Peroxiredoxin-like 2A</fullName>
    </recommendedName>
    <alternativeName>
        <fullName evidence="7">Peroxiredoxin-like 2 activated in M-CSF stimulated monocytes</fullName>
    </alternativeName>
    <alternativeName>
        <fullName evidence="6">Redox-regulatory protein FAM213A</fullName>
    </alternativeName>
</protein>
<dbReference type="InterPro" id="IPR036249">
    <property type="entry name" value="Thioredoxin-like_sf"/>
</dbReference>
<dbReference type="SUPFAM" id="SSF52833">
    <property type="entry name" value="Thioredoxin-like"/>
    <property type="match status" value="1"/>
</dbReference>
<evidence type="ECO:0000256" key="5">
    <source>
        <dbReference type="ARBA" id="ARBA00023849"/>
    </source>
</evidence>
<keyword evidence="3" id="KW-0676">Redox-active center</keyword>
<evidence type="ECO:0000256" key="7">
    <source>
        <dbReference type="ARBA" id="ARBA00032129"/>
    </source>
</evidence>
<reference evidence="10" key="3">
    <citation type="submission" date="2016-03" db="UniProtKB">
        <authorList>
            <consortium name="EnsemblProtists"/>
        </authorList>
    </citation>
    <scope>IDENTIFICATION</scope>
</reference>
<dbReference type="PaxDb" id="55529-EKX54757"/>
<accession>L1K2F4</accession>
<evidence type="ECO:0000256" key="6">
    <source>
        <dbReference type="ARBA" id="ARBA00032058"/>
    </source>
</evidence>
<dbReference type="Gene3D" id="3.40.30.10">
    <property type="entry name" value="Glutaredoxin"/>
    <property type="match status" value="1"/>
</dbReference>
<dbReference type="PANTHER" id="PTHR28630:SF31">
    <property type="entry name" value="PEROXIREDOXIN-LIKE 2A"/>
    <property type="match status" value="1"/>
</dbReference>
<keyword evidence="11" id="KW-1185">Reference proteome</keyword>
<proteinExistence type="inferred from homology"/>
<dbReference type="AlphaFoldDB" id="L1K2F4"/>
<comment type="subcellular location">
    <subcellularLocation>
        <location evidence="1">Cytoplasm</location>
    </subcellularLocation>
</comment>
<dbReference type="Pfam" id="PF00578">
    <property type="entry name" value="AhpC-TSA"/>
    <property type="match status" value="1"/>
</dbReference>
<dbReference type="InterPro" id="IPR032801">
    <property type="entry name" value="PXL2A/B/C"/>
</dbReference>
<dbReference type="STRING" id="905079.L1K2F4"/>
<evidence type="ECO:0000256" key="3">
    <source>
        <dbReference type="ARBA" id="ARBA00023284"/>
    </source>
</evidence>
<evidence type="ECO:0000313" key="10">
    <source>
        <dbReference type="EnsemblProtists" id="EKX54757"/>
    </source>
</evidence>
<dbReference type="GO" id="GO:0016209">
    <property type="term" value="F:antioxidant activity"/>
    <property type="evidence" value="ECO:0007669"/>
    <property type="project" value="InterPro"/>
</dbReference>
<dbReference type="InterPro" id="IPR000866">
    <property type="entry name" value="AhpC/TSA"/>
</dbReference>
<sequence>MAHKTASFQALKATTLDGKVIDASTFPNPAGAVVFLIRRMGCPLCREEALSLSGLKPKLDARGIRLIGIAGEHLGHEEFRKDFW</sequence>
<gene>
    <name evidence="9" type="ORF">GUITHDRAFT_149853</name>
</gene>
<dbReference type="OrthoDB" id="40334at2759"/>
<evidence type="ECO:0000256" key="2">
    <source>
        <dbReference type="ARBA" id="ARBA00022490"/>
    </source>
</evidence>
<evidence type="ECO:0000256" key="4">
    <source>
        <dbReference type="ARBA" id="ARBA00023787"/>
    </source>
</evidence>
<comment type="similarity">
    <text evidence="4">Belongs to the peroxiredoxin-like PRXL2 family. PRXL2A subfamily.</text>
</comment>
<dbReference type="KEGG" id="gtt:GUITHDRAFT_149853"/>
<dbReference type="PANTHER" id="PTHR28630">
    <property type="match status" value="1"/>
</dbReference>
<dbReference type="GO" id="GO:0016491">
    <property type="term" value="F:oxidoreductase activity"/>
    <property type="evidence" value="ECO:0007669"/>
    <property type="project" value="InterPro"/>
</dbReference>
<evidence type="ECO:0000313" key="9">
    <source>
        <dbReference type="EMBL" id="EKX54757.1"/>
    </source>
</evidence>
<dbReference type="RefSeq" id="XP_005841737.1">
    <property type="nucleotide sequence ID" value="XM_005841680.1"/>
</dbReference>
<feature type="domain" description="Alkyl hydroperoxide reductase subunit C/ Thiol specific antioxidant" evidence="8">
    <location>
        <begin position="9"/>
        <end position="74"/>
    </location>
</feature>
<dbReference type="Proteomes" id="UP000011087">
    <property type="component" value="Unassembled WGS sequence"/>
</dbReference>
<evidence type="ECO:0000256" key="1">
    <source>
        <dbReference type="ARBA" id="ARBA00004496"/>
    </source>
</evidence>
<reference evidence="11" key="2">
    <citation type="submission" date="2012-11" db="EMBL/GenBank/DDBJ databases">
        <authorList>
            <person name="Kuo A."/>
            <person name="Curtis B.A."/>
            <person name="Tanifuji G."/>
            <person name="Burki F."/>
            <person name="Gruber A."/>
            <person name="Irimia M."/>
            <person name="Maruyama S."/>
            <person name="Arias M.C."/>
            <person name="Ball S.G."/>
            <person name="Gile G.H."/>
            <person name="Hirakawa Y."/>
            <person name="Hopkins J.F."/>
            <person name="Rensing S.A."/>
            <person name="Schmutz J."/>
            <person name="Symeonidi A."/>
            <person name="Elias M."/>
            <person name="Eveleigh R.J."/>
            <person name="Herman E.K."/>
            <person name="Klute M.J."/>
            <person name="Nakayama T."/>
            <person name="Obornik M."/>
            <person name="Reyes-Prieto A."/>
            <person name="Armbrust E.V."/>
            <person name="Aves S.J."/>
            <person name="Beiko R.G."/>
            <person name="Coutinho P."/>
            <person name="Dacks J.B."/>
            <person name="Durnford D.G."/>
            <person name="Fast N.M."/>
            <person name="Green B.R."/>
            <person name="Grisdale C."/>
            <person name="Hempe F."/>
            <person name="Henrissat B."/>
            <person name="Hoppner M.P."/>
            <person name="Ishida K.-I."/>
            <person name="Kim E."/>
            <person name="Koreny L."/>
            <person name="Kroth P.G."/>
            <person name="Liu Y."/>
            <person name="Malik S.-B."/>
            <person name="Maier U.G."/>
            <person name="McRose D."/>
            <person name="Mock T."/>
            <person name="Neilson J.A."/>
            <person name="Onodera N.T."/>
            <person name="Poole A.M."/>
            <person name="Pritham E.J."/>
            <person name="Richards T.A."/>
            <person name="Rocap G."/>
            <person name="Roy S.W."/>
            <person name="Sarai C."/>
            <person name="Schaack S."/>
            <person name="Shirato S."/>
            <person name="Slamovits C.H."/>
            <person name="Spencer D.F."/>
            <person name="Suzuki S."/>
            <person name="Worden A.Z."/>
            <person name="Zauner S."/>
            <person name="Barry K."/>
            <person name="Bell C."/>
            <person name="Bharti A.K."/>
            <person name="Crow J.A."/>
            <person name="Grimwood J."/>
            <person name="Kramer R."/>
            <person name="Lindquist E."/>
            <person name="Lucas S."/>
            <person name="Salamov A."/>
            <person name="McFadden G.I."/>
            <person name="Lane C.E."/>
            <person name="Keeling P.J."/>
            <person name="Gray M.W."/>
            <person name="Grigoriev I.V."/>
            <person name="Archibald J.M."/>
        </authorList>
    </citation>
    <scope>NUCLEOTIDE SEQUENCE</scope>
    <source>
        <strain evidence="11">CCMP2712</strain>
    </source>
</reference>
<dbReference type="EMBL" id="JH992966">
    <property type="protein sequence ID" value="EKX54757.1"/>
    <property type="molecule type" value="Genomic_DNA"/>
</dbReference>
<name>L1K2F4_GUITC</name>
<dbReference type="EnsemblProtists" id="EKX54757">
    <property type="protein sequence ID" value="EKX54757"/>
    <property type="gene ID" value="GUITHDRAFT_149853"/>
</dbReference>